<proteinExistence type="predicted"/>
<evidence type="ECO:0000313" key="2">
    <source>
        <dbReference type="Proteomes" id="UP000631418"/>
    </source>
</evidence>
<sequence length="56" mass="6600">MHKDNIIKGVIYNEAKAMENRDFNSMKELMANISETDYENMILIQCKITDMDLCLR</sequence>
<comment type="caution">
    <text evidence="1">The sequence shown here is derived from an EMBL/GenBank/DDBJ whole genome shotgun (WGS) entry which is preliminary data.</text>
</comment>
<protein>
    <submittedName>
        <fullName evidence="1">Uncharacterized protein</fullName>
    </submittedName>
</protein>
<dbReference type="EMBL" id="JADOEF010000001">
    <property type="protein sequence ID" value="MBF7810601.1"/>
    <property type="molecule type" value="Genomic_DNA"/>
</dbReference>
<evidence type="ECO:0000313" key="1">
    <source>
        <dbReference type="EMBL" id="MBF7810601.1"/>
    </source>
</evidence>
<dbReference type="RefSeq" id="WP_173709576.1">
    <property type="nucleotide sequence ID" value="NZ_CP073279.1"/>
</dbReference>
<dbReference type="AlphaFoldDB" id="A0AAE2RUB4"/>
<organism evidence="1 2">
    <name type="scientific">Clostridium beijerinckii</name>
    <name type="common">Clostridium MP</name>
    <dbReference type="NCBI Taxonomy" id="1520"/>
    <lineage>
        <taxon>Bacteria</taxon>
        <taxon>Bacillati</taxon>
        <taxon>Bacillota</taxon>
        <taxon>Clostridia</taxon>
        <taxon>Eubacteriales</taxon>
        <taxon>Clostridiaceae</taxon>
        <taxon>Clostridium</taxon>
    </lineage>
</organism>
<accession>A0AAE2RUB4</accession>
<dbReference type="Proteomes" id="UP000631418">
    <property type="component" value="Unassembled WGS sequence"/>
</dbReference>
<reference evidence="1" key="1">
    <citation type="submission" date="2020-11" db="EMBL/GenBank/DDBJ databases">
        <authorList>
            <person name="Thieme N."/>
            <person name="Liebl W."/>
            <person name="Zverlov V."/>
        </authorList>
    </citation>
    <scope>NUCLEOTIDE SEQUENCE</scope>
    <source>
        <strain evidence="1">NT08</strain>
    </source>
</reference>
<name>A0AAE2RUB4_CLOBE</name>
<gene>
    <name evidence="1" type="ORF">IS491_18445</name>
</gene>